<dbReference type="Proteomes" id="UP000327392">
    <property type="component" value="Segment"/>
</dbReference>
<evidence type="ECO:0000313" key="1">
    <source>
        <dbReference type="EMBL" id="QEQ93678.1"/>
    </source>
</evidence>
<name>A0A5J6D727_9CAUD</name>
<organism evidence="1 2">
    <name type="scientific">Streptomyces phage Zuko</name>
    <dbReference type="NCBI Taxonomy" id="2601695"/>
    <lineage>
        <taxon>Viruses</taxon>
        <taxon>Duplodnaviria</taxon>
        <taxon>Heunggongvirae</taxon>
        <taxon>Uroviricota</taxon>
        <taxon>Caudoviricetes</taxon>
        <taxon>Zukovirus</taxon>
        <taxon>Zukovirus zuko</taxon>
    </lineage>
</organism>
<sequence>MPYEIENPKRVEIIIATAKIVGFPVDQLGALVLEALDADHDQSLFPIYNVLPDAENADPRAFMIFFLHNMIGSDDDHDYISHDLDHATNALDPCPEHGTECSTCCDECLSD</sequence>
<proteinExistence type="predicted"/>
<keyword evidence="2" id="KW-1185">Reference proteome</keyword>
<gene>
    <name evidence="1" type="primary">100</name>
    <name evidence="1" type="ORF">SEA_ZUKO_100</name>
</gene>
<protein>
    <submittedName>
        <fullName evidence="1">Uncharacterized protein</fullName>
    </submittedName>
</protein>
<dbReference type="EMBL" id="MN204493">
    <property type="protein sequence ID" value="QEQ93678.1"/>
    <property type="molecule type" value="Genomic_DNA"/>
</dbReference>
<reference evidence="1 2" key="1">
    <citation type="submission" date="2019-07" db="EMBL/GenBank/DDBJ databases">
        <authorList>
            <person name="Mandava P."/>
            <person name="Ferry J.C."/>
            <person name="Fallon S.M."/>
            <person name="Hajdenberg M."/>
            <person name="Sharma E."/>
            <person name="Shaffer C.D."/>
            <person name="Weston-Hafer K.A."/>
            <person name="Garlena R.A."/>
            <person name="Russell D.A."/>
            <person name="Pope W.H."/>
            <person name="Jacobs-Sera D."/>
            <person name="Hatfull G.F."/>
        </authorList>
    </citation>
    <scope>NUCLEOTIDE SEQUENCE [LARGE SCALE GENOMIC DNA]</scope>
</reference>
<evidence type="ECO:0000313" key="2">
    <source>
        <dbReference type="Proteomes" id="UP000327392"/>
    </source>
</evidence>
<dbReference type="GeneID" id="77931454"/>
<dbReference type="RefSeq" id="YP_010655591.1">
    <property type="nucleotide sequence ID" value="NC_070829.1"/>
</dbReference>
<dbReference type="KEGG" id="vg:77931454"/>
<accession>A0A5J6D727</accession>